<dbReference type="CDD" id="cd00067">
    <property type="entry name" value="GAL4"/>
    <property type="match status" value="1"/>
</dbReference>
<dbReference type="PROSITE" id="PS50048">
    <property type="entry name" value="ZN2_CY6_FUNGAL_2"/>
    <property type="match status" value="1"/>
</dbReference>
<dbReference type="InterPro" id="IPR007219">
    <property type="entry name" value="XnlR_reg_dom"/>
</dbReference>
<keyword evidence="1" id="KW-0479">Metal-binding</keyword>
<evidence type="ECO:0000256" key="1">
    <source>
        <dbReference type="ARBA" id="ARBA00022723"/>
    </source>
</evidence>
<keyword evidence="5" id="KW-1185">Reference proteome</keyword>
<dbReference type="SUPFAM" id="SSF57701">
    <property type="entry name" value="Zn2/Cys6 DNA-binding domain"/>
    <property type="match status" value="1"/>
</dbReference>
<accession>A0A0D7BJ18</accession>
<dbReference type="GO" id="GO:0008270">
    <property type="term" value="F:zinc ion binding"/>
    <property type="evidence" value="ECO:0007669"/>
    <property type="project" value="InterPro"/>
</dbReference>
<evidence type="ECO:0000259" key="3">
    <source>
        <dbReference type="PROSITE" id="PS50048"/>
    </source>
</evidence>
<name>A0A0D7BJ18_9AGAR</name>
<dbReference type="Gene3D" id="4.10.240.10">
    <property type="entry name" value="Zn(2)-C6 fungal-type DNA-binding domain"/>
    <property type="match status" value="1"/>
</dbReference>
<dbReference type="PROSITE" id="PS00463">
    <property type="entry name" value="ZN2_CY6_FUNGAL_1"/>
    <property type="match status" value="1"/>
</dbReference>
<dbReference type="Pfam" id="PF04082">
    <property type="entry name" value="Fungal_trans"/>
    <property type="match status" value="1"/>
</dbReference>
<dbReference type="GO" id="GO:0003677">
    <property type="term" value="F:DNA binding"/>
    <property type="evidence" value="ECO:0007669"/>
    <property type="project" value="InterPro"/>
</dbReference>
<organism evidence="4 5">
    <name type="scientific">Cylindrobasidium torrendii FP15055 ss-10</name>
    <dbReference type="NCBI Taxonomy" id="1314674"/>
    <lineage>
        <taxon>Eukaryota</taxon>
        <taxon>Fungi</taxon>
        <taxon>Dikarya</taxon>
        <taxon>Basidiomycota</taxon>
        <taxon>Agaricomycotina</taxon>
        <taxon>Agaricomycetes</taxon>
        <taxon>Agaricomycetidae</taxon>
        <taxon>Agaricales</taxon>
        <taxon>Marasmiineae</taxon>
        <taxon>Physalacriaceae</taxon>
        <taxon>Cylindrobasidium</taxon>
    </lineage>
</organism>
<dbReference type="PANTHER" id="PTHR46910:SF38">
    <property type="entry name" value="ZN(2)-C6 FUNGAL-TYPE DOMAIN-CONTAINING PROTEIN"/>
    <property type="match status" value="1"/>
</dbReference>
<keyword evidence="2" id="KW-0539">Nucleus</keyword>
<dbReference type="CDD" id="cd12148">
    <property type="entry name" value="fungal_TF_MHR"/>
    <property type="match status" value="1"/>
</dbReference>
<dbReference type="GO" id="GO:0006351">
    <property type="term" value="P:DNA-templated transcription"/>
    <property type="evidence" value="ECO:0007669"/>
    <property type="project" value="InterPro"/>
</dbReference>
<dbReference type="Proteomes" id="UP000054007">
    <property type="component" value="Unassembled WGS sequence"/>
</dbReference>
<dbReference type="InterPro" id="IPR001138">
    <property type="entry name" value="Zn2Cys6_DnaBD"/>
</dbReference>
<dbReference type="InterPro" id="IPR036864">
    <property type="entry name" value="Zn2-C6_fun-type_DNA-bd_sf"/>
</dbReference>
<dbReference type="OrthoDB" id="4456959at2759"/>
<evidence type="ECO:0000313" key="4">
    <source>
        <dbReference type="EMBL" id="KIY70089.1"/>
    </source>
</evidence>
<evidence type="ECO:0000313" key="5">
    <source>
        <dbReference type="Proteomes" id="UP000054007"/>
    </source>
</evidence>
<protein>
    <recommendedName>
        <fullName evidence="3">Zn(2)-C6 fungal-type domain-containing protein</fullName>
    </recommendedName>
</protein>
<proteinExistence type="predicted"/>
<dbReference type="PANTHER" id="PTHR46910">
    <property type="entry name" value="TRANSCRIPTION FACTOR PDR1"/>
    <property type="match status" value="1"/>
</dbReference>
<dbReference type="Pfam" id="PF00172">
    <property type="entry name" value="Zn_clus"/>
    <property type="match status" value="1"/>
</dbReference>
<dbReference type="InterPro" id="IPR050987">
    <property type="entry name" value="AtrR-like"/>
</dbReference>
<dbReference type="STRING" id="1314674.A0A0D7BJ18"/>
<feature type="domain" description="Zn(2)-C6 fungal-type" evidence="3">
    <location>
        <begin position="20"/>
        <end position="53"/>
    </location>
</feature>
<dbReference type="SMART" id="SM00066">
    <property type="entry name" value="GAL4"/>
    <property type="match status" value="1"/>
</dbReference>
<reference evidence="4 5" key="1">
    <citation type="journal article" date="2015" name="Fungal Genet. Biol.">
        <title>Evolution of novel wood decay mechanisms in Agaricales revealed by the genome sequences of Fistulina hepatica and Cylindrobasidium torrendii.</title>
        <authorList>
            <person name="Floudas D."/>
            <person name="Held B.W."/>
            <person name="Riley R."/>
            <person name="Nagy L.G."/>
            <person name="Koehler G."/>
            <person name="Ransdell A.S."/>
            <person name="Younus H."/>
            <person name="Chow J."/>
            <person name="Chiniquy J."/>
            <person name="Lipzen A."/>
            <person name="Tritt A."/>
            <person name="Sun H."/>
            <person name="Haridas S."/>
            <person name="LaButti K."/>
            <person name="Ohm R.A."/>
            <person name="Kues U."/>
            <person name="Blanchette R.A."/>
            <person name="Grigoriev I.V."/>
            <person name="Minto R.E."/>
            <person name="Hibbett D.S."/>
        </authorList>
    </citation>
    <scope>NUCLEOTIDE SEQUENCE [LARGE SCALE GENOMIC DNA]</scope>
    <source>
        <strain evidence="4 5">FP15055 ss-10</strain>
    </source>
</reference>
<dbReference type="AlphaFoldDB" id="A0A0D7BJ18"/>
<gene>
    <name evidence="4" type="ORF">CYLTODRAFT_202121</name>
</gene>
<dbReference type="SMART" id="SM00906">
    <property type="entry name" value="Fungal_trans"/>
    <property type="match status" value="1"/>
</dbReference>
<dbReference type="GO" id="GO:0000981">
    <property type="term" value="F:DNA-binding transcription factor activity, RNA polymerase II-specific"/>
    <property type="evidence" value="ECO:0007669"/>
    <property type="project" value="InterPro"/>
</dbReference>
<sequence>MPIDSDYSRGVSKKRRLQGACDLCRRKKVKCDSATMLDNKCTNCIAQNAECTHVAARRKKSAGDGSPCSSTTPLASIEDIRAHMKAILSHTDPYVLPKDVYIVKAILVDLARYASQLESEVASLKAYAAQFSVPPSPDCSSSSSSSSFDGDAPVFSAQSLQQATGSQEGPYSGTSLALDLLDLKGAILPATSASTYTMRAQHWNIHPWQRPIREPDPPVLFPPTDLLNVLVSRFFNLTNIHLCLLHAPTFRRQIAAEMHYSCPAFGRVVLAVCAVASRGFDDPRVGSGIDAGWQWYNQIRVPRPSDMLEKPTLFDVQLYPLLCTFLDGTSSRGLVRYLSAVGTRMAQDLGLHRKPDKAVEEWTTEDELRKRAFWAQVLVDIYDSALDGTPRGMCTEDYDVDYPLEVDDEYWPGEPLADVKRDWTQPKTIPSRVTAYVEHLKLLEILGFAGRTIYSLKRSELWDAISPEWGRNIAVHLDSALNNWVDSIPAHLKWDPCKTNSTFFAQSAQLISAYYFVQLAIHRPLLPRVNSLDKRFGEDDDLASLPSSLICVNAARSCTHVLEAFAKRSAITFTPMITTVYHSALLMIMNMWTSERHGLKSDPQKQTQDIRTCMSVLQRQESCHQTAGRYLDVLRGLYGDDSGAETEPSTSSTNSIFQTPGGCFDTPEQHFQISEVEMEVDAGPSVESSPAIQTPVTPWGLPPYTADLMQAWPSSPDLLALAQTSPLLNTWFGNLQHEAQAQYDSPIQSWGESLADIDHFTSTNMNYMTSSFARKS</sequence>
<evidence type="ECO:0000256" key="2">
    <source>
        <dbReference type="ARBA" id="ARBA00023242"/>
    </source>
</evidence>
<dbReference type="EMBL" id="KN880473">
    <property type="protein sequence ID" value="KIY70089.1"/>
    <property type="molecule type" value="Genomic_DNA"/>
</dbReference>